<feature type="region of interest" description="Disordered" evidence="1">
    <location>
        <begin position="110"/>
        <end position="136"/>
    </location>
</feature>
<sequence>MKSTLAIAALSMLLAQPVLAQSAGQELPADLLKAIKGQIDQCRYAGGNPLPHPGFVTTGDINGDGRTDYLTDSARFECQGYPGYFCQQGGCDVALYLTGPEGLKRAWQGKGTQPRFEGNSFSYRDPSGATKRLNMR</sequence>
<evidence type="ECO:0000256" key="2">
    <source>
        <dbReference type="SAM" id="SignalP"/>
    </source>
</evidence>
<name>A0ABW4R838_9RHOB</name>
<organism evidence="3 4">
    <name type="scientific">Paracoccus pacificus</name>
    <dbReference type="NCBI Taxonomy" id="1463598"/>
    <lineage>
        <taxon>Bacteria</taxon>
        <taxon>Pseudomonadati</taxon>
        <taxon>Pseudomonadota</taxon>
        <taxon>Alphaproteobacteria</taxon>
        <taxon>Rhodobacterales</taxon>
        <taxon>Paracoccaceae</taxon>
        <taxon>Paracoccus</taxon>
    </lineage>
</organism>
<accession>A0ABW4R838</accession>
<feature type="signal peptide" evidence="2">
    <location>
        <begin position="1"/>
        <end position="20"/>
    </location>
</feature>
<dbReference type="Proteomes" id="UP001597213">
    <property type="component" value="Unassembled WGS sequence"/>
</dbReference>
<keyword evidence="2" id="KW-0732">Signal</keyword>
<evidence type="ECO:0000256" key="1">
    <source>
        <dbReference type="SAM" id="MobiDB-lite"/>
    </source>
</evidence>
<proteinExistence type="predicted"/>
<dbReference type="EMBL" id="JBHUEN010000032">
    <property type="protein sequence ID" value="MFD1882388.1"/>
    <property type="molecule type" value="Genomic_DNA"/>
</dbReference>
<evidence type="ECO:0000313" key="4">
    <source>
        <dbReference type="Proteomes" id="UP001597213"/>
    </source>
</evidence>
<protein>
    <submittedName>
        <fullName evidence="3">Uncharacterized protein</fullName>
    </submittedName>
</protein>
<reference evidence="4" key="1">
    <citation type="journal article" date="2019" name="Int. J. Syst. Evol. Microbiol.">
        <title>The Global Catalogue of Microorganisms (GCM) 10K type strain sequencing project: providing services to taxonomists for standard genome sequencing and annotation.</title>
        <authorList>
            <consortium name="The Broad Institute Genomics Platform"/>
            <consortium name="The Broad Institute Genome Sequencing Center for Infectious Disease"/>
            <person name="Wu L."/>
            <person name="Ma J."/>
        </authorList>
    </citation>
    <scope>NUCLEOTIDE SEQUENCE [LARGE SCALE GENOMIC DNA]</scope>
    <source>
        <strain evidence="4">CCUG 56029</strain>
    </source>
</reference>
<gene>
    <name evidence="3" type="ORF">ACFSCT_11750</name>
</gene>
<evidence type="ECO:0000313" key="3">
    <source>
        <dbReference type="EMBL" id="MFD1882388.1"/>
    </source>
</evidence>
<keyword evidence="4" id="KW-1185">Reference proteome</keyword>
<dbReference type="RefSeq" id="WP_379142973.1">
    <property type="nucleotide sequence ID" value="NZ_JBHUEN010000032.1"/>
</dbReference>
<feature type="chain" id="PRO_5046754735" evidence="2">
    <location>
        <begin position="21"/>
        <end position="136"/>
    </location>
</feature>
<comment type="caution">
    <text evidence="3">The sequence shown here is derived from an EMBL/GenBank/DDBJ whole genome shotgun (WGS) entry which is preliminary data.</text>
</comment>